<comment type="caution">
    <text evidence="5">The sequence shown here is derived from an EMBL/GenBank/DDBJ whole genome shotgun (WGS) entry which is preliminary data.</text>
</comment>
<evidence type="ECO:0000256" key="4">
    <source>
        <dbReference type="ARBA" id="ARBA00023212"/>
    </source>
</evidence>
<comment type="subcellular location">
    <subcellularLocation>
        <location evidence="1">Cytoplasm</location>
        <location evidence="1">Cytoskeleton</location>
        <location evidence="1">Microtubule organizing center</location>
    </subcellularLocation>
</comment>
<protein>
    <recommendedName>
        <fullName evidence="7">Mitotic-spindle organizing protein 1</fullName>
    </recommendedName>
</protein>
<evidence type="ECO:0000313" key="6">
    <source>
        <dbReference type="Proteomes" id="UP000095192"/>
    </source>
</evidence>
<name>A0A1D3CVM9_9EIME</name>
<evidence type="ECO:0000313" key="5">
    <source>
        <dbReference type="EMBL" id="OEH75260.1"/>
    </source>
</evidence>
<comment type="similarity">
    <text evidence="2">Belongs to the MOZART1 family.</text>
</comment>
<dbReference type="InterPro" id="IPR022214">
    <property type="entry name" value="MZT1"/>
</dbReference>
<dbReference type="PANTHER" id="PTHR28520">
    <property type="entry name" value="MITOTIC-SPINDLE ORGANIZING PROTEIN 1"/>
    <property type="match status" value="1"/>
</dbReference>
<dbReference type="AlphaFoldDB" id="A0A1D3CVM9"/>
<evidence type="ECO:0000256" key="2">
    <source>
        <dbReference type="ARBA" id="ARBA00011015"/>
    </source>
</evidence>
<dbReference type="PANTHER" id="PTHR28520:SF2">
    <property type="entry name" value="MITOTIC-SPINDLE ORGANIZING PROTEIN 1"/>
    <property type="match status" value="1"/>
</dbReference>
<keyword evidence="6" id="KW-1185">Reference proteome</keyword>
<evidence type="ECO:0008006" key="7">
    <source>
        <dbReference type="Google" id="ProtNLM"/>
    </source>
</evidence>
<dbReference type="Proteomes" id="UP000095192">
    <property type="component" value="Unassembled WGS sequence"/>
</dbReference>
<dbReference type="InParanoid" id="A0A1D3CVM9"/>
<evidence type="ECO:0000256" key="1">
    <source>
        <dbReference type="ARBA" id="ARBA00004267"/>
    </source>
</evidence>
<keyword evidence="4" id="KW-0206">Cytoskeleton</keyword>
<dbReference type="GO" id="GO:0000931">
    <property type="term" value="C:gamma-tubulin ring complex"/>
    <property type="evidence" value="ECO:0007669"/>
    <property type="project" value="InterPro"/>
</dbReference>
<gene>
    <name evidence="5" type="ORF">cyc_02712</name>
</gene>
<reference evidence="5 6" key="1">
    <citation type="journal article" date="2016" name="BMC Genomics">
        <title>Comparative genomics reveals Cyclospora cayetanensis possesses coccidia-like metabolism and invasion components but unique surface antigens.</title>
        <authorList>
            <person name="Liu S."/>
            <person name="Wang L."/>
            <person name="Zheng H."/>
            <person name="Xu Z."/>
            <person name="Roellig D.M."/>
            <person name="Li N."/>
            <person name="Frace M.A."/>
            <person name="Tang K."/>
            <person name="Arrowood M.J."/>
            <person name="Moss D.M."/>
            <person name="Zhang L."/>
            <person name="Feng Y."/>
            <person name="Xiao L."/>
        </authorList>
    </citation>
    <scope>NUCLEOTIDE SEQUENCE [LARGE SCALE GENOMIC DNA]</scope>
    <source>
        <strain evidence="5 6">CHN_HEN01</strain>
    </source>
</reference>
<dbReference type="GO" id="GO:0051415">
    <property type="term" value="P:microtubule nucleation by interphase microtubule organizing center"/>
    <property type="evidence" value="ECO:0007669"/>
    <property type="project" value="TreeGrafter"/>
</dbReference>
<proteinExistence type="inferred from homology"/>
<dbReference type="GO" id="GO:0033566">
    <property type="term" value="P:gamma-tubulin complex localization"/>
    <property type="evidence" value="ECO:0007669"/>
    <property type="project" value="InterPro"/>
</dbReference>
<dbReference type="VEuPathDB" id="ToxoDB:cyc_02712"/>
<dbReference type="GO" id="GO:0090307">
    <property type="term" value="P:mitotic spindle assembly"/>
    <property type="evidence" value="ECO:0007669"/>
    <property type="project" value="TreeGrafter"/>
</dbReference>
<organism evidence="5 6">
    <name type="scientific">Cyclospora cayetanensis</name>
    <dbReference type="NCBI Taxonomy" id="88456"/>
    <lineage>
        <taxon>Eukaryota</taxon>
        <taxon>Sar</taxon>
        <taxon>Alveolata</taxon>
        <taxon>Apicomplexa</taxon>
        <taxon>Conoidasida</taxon>
        <taxon>Coccidia</taxon>
        <taxon>Eucoccidiorida</taxon>
        <taxon>Eimeriorina</taxon>
        <taxon>Eimeriidae</taxon>
        <taxon>Cyclospora</taxon>
    </lineage>
</organism>
<dbReference type="GO" id="GO:0005819">
    <property type="term" value="C:spindle"/>
    <property type="evidence" value="ECO:0007669"/>
    <property type="project" value="TreeGrafter"/>
</dbReference>
<dbReference type="Pfam" id="PF12554">
    <property type="entry name" value="MOZART1"/>
    <property type="match status" value="1"/>
</dbReference>
<dbReference type="EMBL" id="JROU02001780">
    <property type="protein sequence ID" value="OEH75260.1"/>
    <property type="molecule type" value="Genomic_DNA"/>
</dbReference>
<sequence>MPAKFSSSNGSSSIAEPHILMEISNILNTGLDRPSLSLLVRMLEQGVHPEALARVVLELDRELRNVKAKEDAGSKTCRRDL</sequence>
<keyword evidence="3" id="KW-0963">Cytoplasm</keyword>
<accession>A0A1D3CVM9</accession>
<dbReference type="FunCoup" id="A0A1D3CVM9">
    <property type="interactions" value="96"/>
</dbReference>
<dbReference type="GO" id="GO:0031021">
    <property type="term" value="C:interphase microtubule organizing center"/>
    <property type="evidence" value="ECO:0007669"/>
    <property type="project" value="TreeGrafter"/>
</dbReference>
<evidence type="ECO:0000256" key="3">
    <source>
        <dbReference type="ARBA" id="ARBA00022490"/>
    </source>
</evidence>